<gene>
    <name evidence="1" type="ORF">SKAU_G00353410</name>
</gene>
<sequence length="136" mass="14839">MDLPFPSGSNPHPLGGTLYQRPMVQNMDTAETVVAGPIWAVGAGRSWKWDVYYGYTSHAGGPTVLLDRGHSSSQKGVEGGFARRRWGKGFSQINIHSPVPDHKVKLTSGSGGRDRHAAVMTRSFRALRLPFHKALT</sequence>
<comment type="caution">
    <text evidence="1">The sequence shown here is derived from an EMBL/GenBank/DDBJ whole genome shotgun (WGS) entry which is preliminary data.</text>
</comment>
<dbReference type="AlphaFoldDB" id="A0A9Q1IG84"/>
<proteinExistence type="predicted"/>
<reference evidence="1" key="1">
    <citation type="journal article" date="2023" name="Science">
        <title>Genome structures resolve the early diversification of teleost fishes.</title>
        <authorList>
            <person name="Parey E."/>
            <person name="Louis A."/>
            <person name="Montfort J."/>
            <person name="Bouchez O."/>
            <person name="Roques C."/>
            <person name="Iampietro C."/>
            <person name="Lluch J."/>
            <person name="Castinel A."/>
            <person name="Donnadieu C."/>
            <person name="Desvignes T."/>
            <person name="Floi Bucao C."/>
            <person name="Jouanno E."/>
            <person name="Wen M."/>
            <person name="Mejri S."/>
            <person name="Dirks R."/>
            <person name="Jansen H."/>
            <person name="Henkel C."/>
            <person name="Chen W.J."/>
            <person name="Zahm M."/>
            <person name="Cabau C."/>
            <person name="Klopp C."/>
            <person name="Thompson A.W."/>
            <person name="Robinson-Rechavi M."/>
            <person name="Braasch I."/>
            <person name="Lecointre G."/>
            <person name="Bobe J."/>
            <person name="Postlethwait J.H."/>
            <person name="Berthelot C."/>
            <person name="Roest Crollius H."/>
            <person name="Guiguen Y."/>
        </authorList>
    </citation>
    <scope>NUCLEOTIDE SEQUENCE</scope>
    <source>
        <strain evidence="1">WJC10195</strain>
    </source>
</reference>
<evidence type="ECO:0000313" key="2">
    <source>
        <dbReference type="Proteomes" id="UP001152622"/>
    </source>
</evidence>
<organism evidence="1 2">
    <name type="scientific">Synaphobranchus kaupii</name>
    <name type="common">Kaup's arrowtooth eel</name>
    <dbReference type="NCBI Taxonomy" id="118154"/>
    <lineage>
        <taxon>Eukaryota</taxon>
        <taxon>Metazoa</taxon>
        <taxon>Chordata</taxon>
        <taxon>Craniata</taxon>
        <taxon>Vertebrata</taxon>
        <taxon>Euteleostomi</taxon>
        <taxon>Actinopterygii</taxon>
        <taxon>Neopterygii</taxon>
        <taxon>Teleostei</taxon>
        <taxon>Anguilliformes</taxon>
        <taxon>Synaphobranchidae</taxon>
        <taxon>Synaphobranchus</taxon>
    </lineage>
</organism>
<keyword evidence="2" id="KW-1185">Reference proteome</keyword>
<evidence type="ECO:0000313" key="1">
    <source>
        <dbReference type="EMBL" id="KAJ8340708.1"/>
    </source>
</evidence>
<protein>
    <submittedName>
        <fullName evidence="1">Uncharacterized protein</fullName>
    </submittedName>
</protein>
<dbReference type="EMBL" id="JAINUF010000016">
    <property type="protein sequence ID" value="KAJ8340708.1"/>
    <property type="molecule type" value="Genomic_DNA"/>
</dbReference>
<dbReference type="Proteomes" id="UP001152622">
    <property type="component" value="Chromosome 16"/>
</dbReference>
<accession>A0A9Q1IG84</accession>
<name>A0A9Q1IG84_SYNKA</name>